<accession>A0ABT5WZZ4</accession>
<evidence type="ECO:0000313" key="6">
    <source>
        <dbReference type="EMBL" id="MDF0479209.1"/>
    </source>
</evidence>
<dbReference type="InterPro" id="IPR000847">
    <property type="entry name" value="LysR_HTH_N"/>
</dbReference>
<proteinExistence type="inferred from homology"/>
<comment type="similarity">
    <text evidence="1">Belongs to the LysR transcriptional regulatory family.</text>
</comment>
<evidence type="ECO:0000256" key="1">
    <source>
        <dbReference type="ARBA" id="ARBA00009437"/>
    </source>
</evidence>
<dbReference type="Pfam" id="PF00126">
    <property type="entry name" value="HTH_1"/>
    <property type="match status" value="1"/>
</dbReference>
<keyword evidence="3" id="KW-0238">DNA-binding</keyword>
<dbReference type="PANTHER" id="PTHR30126">
    <property type="entry name" value="HTH-TYPE TRANSCRIPTIONAL REGULATOR"/>
    <property type="match status" value="1"/>
</dbReference>
<evidence type="ECO:0000313" key="7">
    <source>
        <dbReference type="Proteomes" id="UP001147148"/>
    </source>
</evidence>
<dbReference type="SUPFAM" id="SSF53850">
    <property type="entry name" value="Periplasmic binding protein-like II"/>
    <property type="match status" value="1"/>
</dbReference>
<dbReference type="Gene3D" id="1.10.10.10">
    <property type="entry name" value="Winged helix-like DNA-binding domain superfamily/Winged helix DNA-binding domain"/>
    <property type="match status" value="1"/>
</dbReference>
<dbReference type="RefSeq" id="WP_275470866.1">
    <property type="nucleotide sequence ID" value="NZ_JAPDSH010000002.1"/>
</dbReference>
<evidence type="ECO:0000256" key="4">
    <source>
        <dbReference type="ARBA" id="ARBA00023163"/>
    </source>
</evidence>
<organism evidence="6 7">
    <name type="scientific">Vagococcus proximus</name>
    <dbReference type="NCBI Taxonomy" id="2991417"/>
    <lineage>
        <taxon>Bacteria</taxon>
        <taxon>Bacillati</taxon>
        <taxon>Bacillota</taxon>
        <taxon>Bacilli</taxon>
        <taxon>Lactobacillales</taxon>
        <taxon>Enterococcaceae</taxon>
        <taxon>Vagococcus</taxon>
    </lineage>
</organism>
<dbReference type="Pfam" id="PF03466">
    <property type="entry name" value="LysR_substrate"/>
    <property type="match status" value="1"/>
</dbReference>
<feature type="domain" description="HTH lysR-type" evidence="5">
    <location>
        <begin position="1"/>
        <end position="60"/>
    </location>
</feature>
<evidence type="ECO:0000259" key="5">
    <source>
        <dbReference type="PROSITE" id="PS50931"/>
    </source>
</evidence>
<dbReference type="SUPFAM" id="SSF46785">
    <property type="entry name" value="Winged helix' DNA-binding domain"/>
    <property type="match status" value="1"/>
</dbReference>
<keyword evidence="4" id="KW-0804">Transcription</keyword>
<gene>
    <name evidence="6" type="ORF">OL233_02815</name>
</gene>
<dbReference type="PROSITE" id="PS50931">
    <property type="entry name" value="HTH_LYSR"/>
    <property type="match status" value="1"/>
</dbReference>
<evidence type="ECO:0000256" key="2">
    <source>
        <dbReference type="ARBA" id="ARBA00023015"/>
    </source>
</evidence>
<dbReference type="Gene3D" id="3.40.190.290">
    <property type="match status" value="1"/>
</dbReference>
<dbReference type="InterPro" id="IPR005119">
    <property type="entry name" value="LysR_subst-bd"/>
</dbReference>
<reference evidence="6" key="1">
    <citation type="submission" date="2022-10" db="EMBL/GenBank/DDBJ databases">
        <title>Vagococcus sp. isolated from poultry meat.</title>
        <authorList>
            <person name="Johansson P."/>
            <person name="Bjorkroth J."/>
        </authorList>
    </citation>
    <scope>NUCLEOTIDE SEQUENCE</scope>
    <source>
        <strain evidence="6">PNs007</strain>
    </source>
</reference>
<keyword evidence="2" id="KW-0805">Transcription regulation</keyword>
<dbReference type="CDD" id="cd05466">
    <property type="entry name" value="PBP2_LTTR_substrate"/>
    <property type="match status" value="1"/>
</dbReference>
<sequence>MIGKLDLYRIFQIVSQHKSFSKASEELYMTQSAVSQSIAKLEQELGVTLFYRTPKGIILTNEGKVLEEHVKIALKRFELAEDDILNFTEMKTGELRIGVGDTISRYFLLPYLEQFYANYPGINLKILNGTTTEIVSYLKEGEADVGVCHLPVSDKQITVLPKKVIHDVFVCTPNYREKLPKTMTYEELLKQPLIFLEKEANSRVYVESFIEKKGLMLKPVFELGSYDLVLDFAKINLGISCVVREFSTHYLNDGSLVELELELEEEIPSRHVGIIYLKNYPLSKAAQKFVDSISL</sequence>
<dbReference type="Proteomes" id="UP001147148">
    <property type="component" value="Unassembled WGS sequence"/>
</dbReference>
<name>A0ABT5WZZ4_9ENTE</name>
<dbReference type="PRINTS" id="PR00039">
    <property type="entry name" value="HTHLYSR"/>
</dbReference>
<evidence type="ECO:0000256" key="3">
    <source>
        <dbReference type="ARBA" id="ARBA00023125"/>
    </source>
</evidence>
<comment type="caution">
    <text evidence="6">The sequence shown here is derived from an EMBL/GenBank/DDBJ whole genome shotgun (WGS) entry which is preliminary data.</text>
</comment>
<dbReference type="EMBL" id="JAPDSH010000002">
    <property type="protein sequence ID" value="MDF0479209.1"/>
    <property type="molecule type" value="Genomic_DNA"/>
</dbReference>
<keyword evidence="7" id="KW-1185">Reference proteome</keyword>
<dbReference type="PANTHER" id="PTHR30126:SF64">
    <property type="entry name" value="HTH-TYPE TRANSCRIPTIONAL REGULATOR CITR"/>
    <property type="match status" value="1"/>
</dbReference>
<protein>
    <submittedName>
        <fullName evidence="6">LysR family transcriptional regulator</fullName>
    </submittedName>
</protein>
<dbReference type="InterPro" id="IPR036388">
    <property type="entry name" value="WH-like_DNA-bd_sf"/>
</dbReference>
<dbReference type="InterPro" id="IPR036390">
    <property type="entry name" value="WH_DNA-bd_sf"/>
</dbReference>